<dbReference type="PANTHER" id="PTHR43199">
    <property type="entry name" value="GLUTATHIONE HYDROLASE"/>
    <property type="match status" value="1"/>
</dbReference>
<proteinExistence type="inferred from homology"/>
<evidence type="ECO:0000256" key="2">
    <source>
        <dbReference type="ARBA" id="ARBA00001089"/>
    </source>
</evidence>
<evidence type="ECO:0000256" key="7">
    <source>
        <dbReference type="ARBA" id="ARBA00023315"/>
    </source>
</evidence>
<dbReference type="EMBL" id="CP011507">
    <property type="protein sequence ID" value="AKS05210.1"/>
    <property type="molecule type" value="Genomic_DNA"/>
</dbReference>
<protein>
    <recommendedName>
        <fullName evidence="11">Glutathione hydrolase proenzyme</fullName>
        <ecNumber evidence="11">2.3.2.2</ecNumber>
        <ecNumber evidence="11">3.4.19.13</ecNumber>
    </recommendedName>
    <component>
        <recommendedName>
            <fullName evidence="11">Glutathione hydrolase large chain</fullName>
        </recommendedName>
    </component>
    <component>
        <recommendedName>
            <fullName evidence="11">Glutathione hydrolase small chain</fullName>
        </recommendedName>
    </component>
</protein>
<dbReference type="Gene3D" id="1.10.246.130">
    <property type="match status" value="1"/>
</dbReference>
<feature type="binding site" evidence="10">
    <location>
        <position position="427"/>
    </location>
    <ligand>
        <name>L-glutamate</name>
        <dbReference type="ChEBI" id="CHEBI:29985"/>
    </ligand>
</feature>
<dbReference type="GO" id="GO:0006750">
    <property type="term" value="P:glutathione biosynthetic process"/>
    <property type="evidence" value="ECO:0007669"/>
    <property type="project" value="UniProtKB-KW"/>
</dbReference>
<feature type="chain" id="PRO_5005215029" description="Glutathione hydrolase proenzyme" evidence="12">
    <location>
        <begin position="32"/>
        <end position="576"/>
    </location>
</feature>
<feature type="binding site" evidence="10">
    <location>
        <position position="104"/>
    </location>
    <ligand>
        <name>L-glutamate</name>
        <dbReference type="ChEBI" id="CHEBI:29985"/>
    </ligand>
</feature>
<feature type="binding site" evidence="10">
    <location>
        <begin position="403"/>
        <end position="405"/>
    </location>
    <ligand>
        <name>L-glutamate</name>
        <dbReference type="ChEBI" id="CHEBI:29985"/>
    </ligand>
</feature>
<feature type="signal peptide" evidence="12">
    <location>
        <begin position="1"/>
        <end position="31"/>
    </location>
</feature>
<reference evidence="13 14" key="1">
    <citation type="journal article" date="2015" name="Genome Announc.">
        <title>Complete Genome Sequence of the Rhizobacterium Pseudomonas trivialis Strain IHBB745 with Multiple Plant Growth-Promoting Activities and Tolerance to Desiccation and Alkalinity.</title>
        <authorList>
            <person name="Gulati A."/>
            <person name="Swarnkar M.K."/>
            <person name="Vyas P."/>
            <person name="Rahi P."/>
            <person name="Thakur R."/>
            <person name="Thakur N."/>
            <person name="Singh A.K."/>
        </authorList>
    </citation>
    <scope>NUCLEOTIDE SEQUENCE [LARGE SCALE GENOMIC DNA]</scope>
    <source>
        <strain evidence="14">745</strain>
    </source>
</reference>
<dbReference type="OrthoDB" id="5297205at2"/>
<keyword evidence="11" id="KW-0317">Glutathione biosynthesis</keyword>
<dbReference type="Gene3D" id="3.60.20.40">
    <property type="match status" value="1"/>
</dbReference>
<dbReference type="InterPro" id="IPR051792">
    <property type="entry name" value="GGT_bact"/>
</dbReference>
<dbReference type="NCBIfam" id="TIGR00066">
    <property type="entry name" value="g_glut_trans"/>
    <property type="match status" value="1"/>
</dbReference>
<comment type="catalytic activity">
    <reaction evidence="8 11">
        <text>an N-terminal (5-L-glutamyl)-[peptide] + an alpha-amino acid = 5-L-glutamyl amino acid + an N-terminal L-alpha-aminoacyl-[peptide]</text>
        <dbReference type="Rhea" id="RHEA:23904"/>
        <dbReference type="Rhea" id="RHEA-COMP:9780"/>
        <dbReference type="Rhea" id="RHEA-COMP:9795"/>
        <dbReference type="ChEBI" id="CHEBI:77644"/>
        <dbReference type="ChEBI" id="CHEBI:78597"/>
        <dbReference type="ChEBI" id="CHEBI:78599"/>
        <dbReference type="ChEBI" id="CHEBI:78608"/>
        <dbReference type="EC" id="2.3.2.2"/>
    </reaction>
</comment>
<dbReference type="PRINTS" id="PR01210">
    <property type="entry name" value="GGTRANSPTASE"/>
</dbReference>
<evidence type="ECO:0000256" key="9">
    <source>
        <dbReference type="PIRSR" id="PIRSR600101-1"/>
    </source>
</evidence>
<evidence type="ECO:0000256" key="6">
    <source>
        <dbReference type="ARBA" id="ARBA00023145"/>
    </source>
</evidence>
<keyword evidence="7 11" id="KW-0012">Acyltransferase</keyword>
<evidence type="ECO:0000313" key="13">
    <source>
        <dbReference type="EMBL" id="AKS05210.1"/>
    </source>
</evidence>
<dbReference type="GO" id="GO:0103068">
    <property type="term" value="F:leukotriene C4 gamma-glutamyl transferase activity"/>
    <property type="evidence" value="ECO:0007669"/>
    <property type="project" value="UniProtKB-EC"/>
</dbReference>
<feature type="binding site" evidence="10">
    <location>
        <position position="478"/>
    </location>
    <ligand>
        <name>L-glutamate</name>
        <dbReference type="ChEBI" id="CHEBI:29985"/>
    </ligand>
</feature>
<dbReference type="Proteomes" id="UP000036608">
    <property type="component" value="Chromosome"/>
</dbReference>
<comment type="pathway">
    <text evidence="11">Sulfur metabolism; glutathione metabolism.</text>
</comment>
<dbReference type="SUPFAM" id="SSF56235">
    <property type="entry name" value="N-terminal nucleophile aminohydrolases (Ntn hydrolases)"/>
    <property type="match status" value="1"/>
</dbReference>
<dbReference type="InterPro" id="IPR029055">
    <property type="entry name" value="Ntn_hydrolases_N"/>
</dbReference>
<gene>
    <name evidence="13" type="ORF">AA957_03465</name>
</gene>
<comment type="catalytic activity">
    <reaction evidence="1 11">
        <text>an S-substituted glutathione + H2O = an S-substituted L-cysteinylglycine + L-glutamate</text>
        <dbReference type="Rhea" id="RHEA:59468"/>
        <dbReference type="ChEBI" id="CHEBI:15377"/>
        <dbReference type="ChEBI" id="CHEBI:29985"/>
        <dbReference type="ChEBI" id="CHEBI:90779"/>
        <dbReference type="ChEBI" id="CHEBI:143103"/>
        <dbReference type="EC" id="3.4.19.13"/>
    </reaction>
</comment>
<feature type="binding site" evidence="10">
    <location>
        <begin position="456"/>
        <end position="457"/>
    </location>
    <ligand>
        <name>L-glutamate</name>
        <dbReference type="ChEBI" id="CHEBI:29985"/>
    </ligand>
</feature>
<dbReference type="InterPro" id="IPR043137">
    <property type="entry name" value="GGT_ssub_C"/>
</dbReference>
<evidence type="ECO:0000256" key="8">
    <source>
        <dbReference type="ARBA" id="ARBA00047417"/>
    </source>
</evidence>
<organism evidence="13 14">
    <name type="scientific">Pseudomonas trivialis</name>
    <dbReference type="NCBI Taxonomy" id="200450"/>
    <lineage>
        <taxon>Bacteria</taxon>
        <taxon>Pseudomonadati</taxon>
        <taxon>Pseudomonadota</taxon>
        <taxon>Gammaproteobacteria</taxon>
        <taxon>Pseudomonadales</taxon>
        <taxon>Pseudomonadaceae</taxon>
        <taxon>Pseudomonas</taxon>
    </lineage>
</organism>
<dbReference type="RefSeq" id="WP_049708946.1">
    <property type="nucleotide sequence ID" value="NZ_CP011507.1"/>
</dbReference>
<keyword evidence="12" id="KW-0732">Signal</keyword>
<dbReference type="InterPro" id="IPR000101">
    <property type="entry name" value="GGT_peptidase"/>
</dbReference>
<evidence type="ECO:0000256" key="10">
    <source>
        <dbReference type="PIRSR" id="PIRSR600101-2"/>
    </source>
</evidence>
<comment type="similarity">
    <text evidence="3 11">Belongs to the gamma-glutamyltransferase family.</text>
</comment>
<dbReference type="UniPathway" id="UPA00204"/>
<evidence type="ECO:0000256" key="12">
    <source>
        <dbReference type="SAM" id="SignalP"/>
    </source>
</evidence>
<evidence type="ECO:0000313" key="14">
    <source>
        <dbReference type="Proteomes" id="UP000036608"/>
    </source>
</evidence>
<name>A0A0H5A6N8_9PSED</name>
<dbReference type="EC" id="3.4.19.13" evidence="11"/>
<dbReference type="GO" id="GO:0006751">
    <property type="term" value="P:glutathione catabolic process"/>
    <property type="evidence" value="ECO:0007669"/>
    <property type="project" value="UniProtKB-UniRule"/>
</dbReference>
<reference evidence="14" key="2">
    <citation type="submission" date="2015-05" db="EMBL/GenBank/DDBJ databases">
        <authorList>
            <person name="Swarnkar M.K."/>
            <person name="Vyas P."/>
            <person name="Rahi P."/>
            <person name="Thakur R."/>
            <person name="Thakur N."/>
            <person name="Singh A.K."/>
            <person name="Gulati A."/>
        </authorList>
    </citation>
    <scope>NUCLEOTIDE SEQUENCE [LARGE SCALE GENOMIC DNA]</scope>
    <source>
        <strain evidence="14">745</strain>
    </source>
</reference>
<comment type="catalytic activity">
    <reaction evidence="2 11">
        <text>glutathione + H2O = L-cysteinylglycine + L-glutamate</text>
        <dbReference type="Rhea" id="RHEA:28807"/>
        <dbReference type="ChEBI" id="CHEBI:15377"/>
        <dbReference type="ChEBI" id="CHEBI:29985"/>
        <dbReference type="ChEBI" id="CHEBI:57925"/>
        <dbReference type="ChEBI" id="CHEBI:61694"/>
        <dbReference type="EC" id="3.4.19.13"/>
    </reaction>
</comment>
<accession>A0A0H5A6N8</accession>
<evidence type="ECO:0000256" key="5">
    <source>
        <dbReference type="ARBA" id="ARBA00022801"/>
    </source>
</evidence>
<dbReference type="EC" id="2.3.2.2" evidence="11"/>
<dbReference type="PATRIC" id="fig|200450.3.peg.734"/>
<comment type="PTM">
    <text evidence="11">Cleaved by autocatalysis into a large and a small subunit.</text>
</comment>
<dbReference type="AlphaFoldDB" id="A0A0H5A6N8"/>
<dbReference type="PANTHER" id="PTHR43199:SF1">
    <property type="entry name" value="GLUTATHIONE HYDROLASE PROENZYME"/>
    <property type="match status" value="1"/>
</dbReference>
<dbReference type="PROSITE" id="PS00462">
    <property type="entry name" value="G_GLU_TRANSPEPTIDASE"/>
    <property type="match status" value="1"/>
</dbReference>
<evidence type="ECO:0000256" key="3">
    <source>
        <dbReference type="ARBA" id="ARBA00009381"/>
    </source>
</evidence>
<dbReference type="KEGG" id="ptv:AA957_03465"/>
<dbReference type="InterPro" id="IPR043138">
    <property type="entry name" value="GGT_lsub"/>
</dbReference>
<keyword evidence="5 11" id="KW-0378">Hydrolase</keyword>
<evidence type="ECO:0000256" key="1">
    <source>
        <dbReference type="ARBA" id="ARBA00001049"/>
    </source>
</evidence>
<keyword evidence="6 11" id="KW-0865">Zymogen</keyword>
<evidence type="ECO:0000256" key="11">
    <source>
        <dbReference type="RuleBase" id="RU368036"/>
    </source>
</evidence>
<feature type="active site" description="Nucleophile" evidence="9">
    <location>
        <position position="385"/>
    </location>
</feature>
<comment type="subunit">
    <text evidence="11">This enzyme consists of two polypeptide chains, which are synthesized in precursor form from a single polypeptide.</text>
</comment>
<dbReference type="GO" id="GO:0036374">
    <property type="term" value="F:glutathione hydrolase activity"/>
    <property type="evidence" value="ECO:0007669"/>
    <property type="project" value="UniProtKB-UniRule"/>
</dbReference>
<dbReference type="InterPro" id="IPR055262">
    <property type="entry name" value="GGT_CS"/>
</dbReference>
<evidence type="ECO:0000256" key="4">
    <source>
        <dbReference type="ARBA" id="ARBA00022679"/>
    </source>
</evidence>
<keyword evidence="4 11" id="KW-0808">Transferase</keyword>
<sequence length="576" mass="61971">MCKKSVFYRTRRCVALWMVLLFMGIYQVASASPRTALTHSAVAVPDQFAADTANAIFAKGGNAVDAAVAVAFSLAVTYPEAGNIGGGGFMTVYFKGKPYFLDYRERAPLKATRDMFVDSSGKKVIAADQPQGSVIGHRSVGVPGTVAGMWAAHKRFGKLKWVQLIEPAIDYAHHGFVVDDALASIATSENAKRFAGKTNFAEHFGKLQAGTTFKQPELEAVLKRIAAQGPKGFYAGKTAALIVTDMSANGGLISAQDLADYKAVWRTPIQADWNGFQIVTAPPPSSGGVALVQLLKMKEMRREDFQGVPLNSARYMHLVAEIEKRVFADRAQYLGDPDFYTVPVHELIDEHYLAGRASQVSLSGPSDTSKVVAGLNIESPEKPQTTHFSIVDKWGNAVSNTYTLNGFFGSGVVAEKTGILLNDEMDDFSALAGVPNQMGVVGTDTNAIEPGKRPLSSMTPTIFLKDGKVALVIGTPGGSRIFTSIFQVVSNVYDFHLGLKDSVGAMRFHHQLLPANTIFWEPYAPISGQLAADLDVAGYYLANQGFNGDIQAIRVQHGVPEPVSDPRGRGVTTIGK</sequence>
<dbReference type="Pfam" id="PF01019">
    <property type="entry name" value="G_glu_transpept"/>
    <property type="match status" value="1"/>
</dbReference>